<dbReference type="EMBL" id="JH659005">
    <property type="protein sequence ID" value="EXL66785.1"/>
    <property type="molecule type" value="Genomic_DNA"/>
</dbReference>
<organism evidence="1">
    <name type="scientific">Fusarium oxysporum f. sp. conglutinans race 2 54008</name>
    <dbReference type="NCBI Taxonomy" id="1089457"/>
    <lineage>
        <taxon>Eukaryota</taxon>
        <taxon>Fungi</taxon>
        <taxon>Dikarya</taxon>
        <taxon>Ascomycota</taxon>
        <taxon>Pezizomycotina</taxon>
        <taxon>Sordariomycetes</taxon>
        <taxon>Hypocreomycetidae</taxon>
        <taxon>Hypocreales</taxon>
        <taxon>Nectriaceae</taxon>
        <taxon>Fusarium</taxon>
        <taxon>Fusarium oxysporum species complex</taxon>
    </lineage>
</organism>
<proteinExistence type="predicted"/>
<reference evidence="1" key="1">
    <citation type="submission" date="2011-11" db="EMBL/GenBank/DDBJ databases">
        <title>The Genome Sequence of Fusarium oxysporum PHW808.</title>
        <authorList>
            <consortium name="The Broad Institute Genome Sequencing Platform"/>
            <person name="Ma L.-J."/>
            <person name="Gale L.R."/>
            <person name="Schwartz D.C."/>
            <person name="Zhou S."/>
            <person name="Corby-Kistler H."/>
            <person name="Young S.K."/>
            <person name="Zeng Q."/>
            <person name="Gargeya S."/>
            <person name="Fitzgerald M."/>
            <person name="Haas B."/>
            <person name="Abouelleil A."/>
            <person name="Alvarado L."/>
            <person name="Arachchi H.M."/>
            <person name="Berlin A."/>
            <person name="Brown A."/>
            <person name="Chapman S.B."/>
            <person name="Chen Z."/>
            <person name="Dunbar C."/>
            <person name="Freedman E."/>
            <person name="Gearin G."/>
            <person name="Goldberg J."/>
            <person name="Griggs A."/>
            <person name="Gujja S."/>
            <person name="Heiman D."/>
            <person name="Howarth C."/>
            <person name="Larson L."/>
            <person name="Lui A."/>
            <person name="MacDonald P.J.P."/>
            <person name="Montmayeur A."/>
            <person name="Murphy C."/>
            <person name="Neiman D."/>
            <person name="Pearson M."/>
            <person name="Priest M."/>
            <person name="Roberts A."/>
            <person name="Saif S."/>
            <person name="Shea T."/>
            <person name="Shenoy N."/>
            <person name="Sisk P."/>
            <person name="Stolte C."/>
            <person name="Sykes S."/>
            <person name="Wortman J."/>
            <person name="Nusbaum C."/>
            <person name="Birren B."/>
        </authorList>
    </citation>
    <scope>NUCLEOTIDE SEQUENCE [LARGE SCALE GENOMIC DNA]</scope>
    <source>
        <strain evidence="1">54008</strain>
    </source>
</reference>
<name>X0H470_FUSOX</name>
<dbReference type="Proteomes" id="UP000030676">
    <property type="component" value="Unassembled WGS sequence"/>
</dbReference>
<dbReference type="AlphaFoldDB" id="X0H470"/>
<evidence type="ECO:0000313" key="1">
    <source>
        <dbReference type="EMBL" id="EXL66785.1"/>
    </source>
</evidence>
<reference evidence="1" key="2">
    <citation type="submission" date="2012-05" db="EMBL/GenBank/DDBJ databases">
        <title>The Genome Annotation of Fusarium oxysporum PHW808.</title>
        <authorList>
            <consortium name="The Broad Institute Genomics Platform"/>
            <person name="Ma L.-J."/>
            <person name="Corby-Kistler H."/>
            <person name="Broz K."/>
            <person name="Gale L.R."/>
            <person name="Jonkers W."/>
            <person name="O'Donnell K."/>
            <person name="Ploetz R."/>
            <person name="Steinberg C."/>
            <person name="Schwartz D.C."/>
            <person name="VanEtten H."/>
            <person name="Zhou S."/>
            <person name="Young S.K."/>
            <person name="Zeng Q."/>
            <person name="Gargeya S."/>
            <person name="Fitzgerald M."/>
            <person name="Abouelleil A."/>
            <person name="Alvarado L."/>
            <person name="Chapman S.B."/>
            <person name="Gainer-Dewar J."/>
            <person name="Goldberg J."/>
            <person name="Griggs A."/>
            <person name="Gujja S."/>
            <person name="Hansen M."/>
            <person name="Howarth C."/>
            <person name="Imamovic A."/>
            <person name="Ireland A."/>
            <person name="Larimer J."/>
            <person name="McCowan C."/>
            <person name="Murphy C."/>
            <person name="Pearson M."/>
            <person name="Poon T.W."/>
            <person name="Priest M."/>
            <person name="Roberts A."/>
            <person name="Saif S."/>
            <person name="Shea T."/>
            <person name="Sykes S."/>
            <person name="Wortman J."/>
            <person name="Nusbaum C."/>
            <person name="Birren B."/>
        </authorList>
    </citation>
    <scope>NUCLEOTIDE SEQUENCE</scope>
    <source>
        <strain evidence="1">54008</strain>
    </source>
</reference>
<dbReference type="HOGENOM" id="CLU_3014242_0_0_1"/>
<accession>X0H470</accession>
<sequence length="56" mass="5742">MQAAETRIQGPINVKHPCALVQVQSTFNPPAADILRGGNIGMSLCAVAAVAIDNPA</sequence>
<gene>
    <name evidence="1" type="ORF">FOPG_17065</name>
</gene>
<protein>
    <submittedName>
        <fullName evidence="1">Uncharacterized protein</fullName>
    </submittedName>
</protein>